<feature type="compositionally biased region" description="Polar residues" evidence="1">
    <location>
        <begin position="53"/>
        <end position="62"/>
    </location>
</feature>
<feature type="region of interest" description="Disordered" evidence="1">
    <location>
        <begin position="42"/>
        <end position="62"/>
    </location>
</feature>
<accession>W1QGL4</accession>
<comment type="caution">
    <text evidence="2">The sequence shown here is derived from an EMBL/GenBank/DDBJ whole genome shotgun (WGS) entry which is preliminary data.</text>
</comment>
<evidence type="ECO:0000256" key="1">
    <source>
        <dbReference type="SAM" id="MobiDB-lite"/>
    </source>
</evidence>
<keyword evidence="3" id="KW-1185">Reference proteome</keyword>
<dbReference type="RefSeq" id="XP_013936057.1">
    <property type="nucleotide sequence ID" value="XM_014080582.1"/>
</dbReference>
<gene>
    <name evidence="2" type="ORF">HPODL_00621</name>
</gene>
<sequence length="109" mass="11809">MAPRRRNVTLAAASAVALLGAASLVVTTYPHLLERLPWWKKKSATENKESEQDSSAETAENIGDSTVVVQENQLTEKELKEVLKEKAIPIPEGATLDDLIALADKAKSV</sequence>
<dbReference type="AlphaFoldDB" id="W1QGL4"/>
<evidence type="ECO:0000313" key="3">
    <source>
        <dbReference type="Proteomes" id="UP000008673"/>
    </source>
</evidence>
<dbReference type="OrthoDB" id="3996645at2759"/>
<dbReference type="OMA" id="LERLPWW"/>
<name>W1QGL4_OGAPD</name>
<proteinExistence type="predicted"/>
<evidence type="ECO:0000313" key="2">
    <source>
        <dbReference type="EMBL" id="ESX01223.1"/>
    </source>
</evidence>
<protein>
    <submittedName>
        <fullName evidence="2">Secreted protein</fullName>
    </submittedName>
</protein>
<dbReference type="GeneID" id="25770092"/>
<dbReference type="EMBL" id="AEOI02000005">
    <property type="protein sequence ID" value="ESX01223.1"/>
    <property type="molecule type" value="Genomic_DNA"/>
</dbReference>
<reference evidence="2 3" key="1">
    <citation type="journal article" date="2013" name="BMC Genomics">
        <title>Genome sequence and analysis of methylotrophic yeast Hansenula polymorpha DL1.</title>
        <authorList>
            <person name="Ravin N.V."/>
            <person name="Eldarov M.A."/>
            <person name="Kadnikov V.V."/>
            <person name="Beletsky A.V."/>
            <person name="Schneider J."/>
            <person name="Mardanova E.S."/>
            <person name="Smekalova E.M."/>
            <person name="Zvereva M.I."/>
            <person name="Dontsova O.A."/>
            <person name="Mardanov A.V."/>
            <person name="Skryabin K.G."/>
        </authorList>
    </citation>
    <scope>NUCLEOTIDE SEQUENCE [LARGE SCALE GENOMIC DNA]</scope>
    <source>
        <strain evidence="3">ATCC 26012 / BCRC 20466 / JCM 22074 / NRRL Y-7560 / DL-1</strain>
    </source>
</reference>
<organism evidence="2 3">
    <name type="scientific">Ogataea parapolymorpha (strain ATCC 26012 / BCRC 20466 / JCM 22074 / NRRL Y-7560 / DL-1)</name>
    <name type="common">Yeast</name>
    <name type="synonym">Hansenula polymorpha</name>
    <dbReference type="NCBI Taxonomy" id="871575"/>
    <lineage>
        <taxon>Eukaryota</taxon>
        <taxon>Fungi</taxon>
        <taxon>Dikarya</taxon>
        <taxon>Ascomycota</taxon>
        <taxon>Saccharomycotina</taxon>
        <taxon>Pichiomycetes</taxon>
        <taxon>Pichiales</taxon>
        <taxon>Pichiaceae</taxon>
        <taxon>Ogataea</taxon>
    </lineage>
</organism>
<dbReference type="KEGG" id="opa:HPODL_00621"/>
<dbReference type="HOGENOM" id="CLU_2184713_0_0_1"/>
<dbReference type="Proteomes" id="UP000008673">
    <property type="component" value="Unassembled WGS sequence"/>
</dbReference>